<proteinExistence type="predicted"/>
<keyword evidence="2" id="KW-1185">Reference proteome</keyword>
<accession>A0ABW4M7X4</accession>
<protein>
    <submittedName>
        <fullName evidence="1">Uncharacterized protein</fullName>
    </submittedName>
</protein>
<dbReference type="RefSeq" id="WP_377404742.1">
    <property type="nucleotide sequence ID" value="NZ_JBHUEQ010000039.1"/>
</dbReference>
<evidence type="ECO:0000313" key="2">
    <source>
        <dbReference type="Proteomes" id="UP001597322"/>
    </source>
</evidence>
<comment type="caution">
    <text evidence="1">The sequence shown here is derived from an EMBL/GenBank/DDBJ whole genome shotgun (WGS) entry which is preliminary data.</text>
</comment>
<evidence type="ECO:0000313" key="1">
    <source>
        <dbReference type="EMBL" id="MFD1747445.1"/>
    </source>
</evidence>
<name>A0ABW4M7X4_9HYPH</name>
<reference evidence="2" key="1">
    <citation type="journal article" date="2019" name="Int. J. Syst. Evol. Microbiol.">
        <title>The Global Catalogue of Microorganisms (GCM) 10K type strain sequencing project: providing services to taxonomists for standard genome sequencing and annotation.</title>
        <authorList>
            <consortium name="The Broad Institute Genomics Platform"/>
            <consortium name="The Broad Institute Genome Sequencing Center for Infectious Disease"/>
            <person name="Wu L."/>
            <person name="Ma J."/>
        </authorList>
    </citation>
    <scope>NUCLEOTIDE SEQUENCE [LARGE SCALE GENOMIC DNA]</scope>
    <source>
        <strain evidence="2">CG52</strain>
    </source>
</reference>
<dbReference type="Proteomes" id="UP001597322">
    <property type="component" value="Unassembled WGS sequence"/>
</dbReference>
<gene>
    <name evidence="1" type="ORF">ACFSE1_18405</name>
</gene>
<sequence>MKPVGEWDDKQLANLIANYQRLQRVDDPYYLEALSEMARRKGAGLDFEKTFSAVLKAAKERRFLCYKQLADESEVEWSRVRYAANQHLGDLIEYAHRKGWPLLSAIIVNQQNLADGHMEPSTLRGFCEAARSLGYAVADEKVFLKDQQQRVFEWAGKQEGAQ</sequence>
<dbReference type="EMBL" id="JBHUEQ010000039">
    <property type="protein sequence ID" value="MFD1747445.1"/>
    <property type="molecule type" value="Genomic_DNA"/>
</dbReference>
<organism evidence="1 2">
    <name type="scientific">Rhizobium helianthi</name>
    <dbReference type="NCBI Taxonomy" id="1132695"/>
    <lineage>
        <taxon>Bacteria</taxon>
        <taxon>Pseudomonadati</taxon>
        <taxon>Pseudomonadota</taxon>
        <taxon>Alphaproteobacteria</taxon>
        <taxon>Hyphomicrobiales</taxon>
        <taxon>Rhizobiaceae</taxon>
        <taxon>Rhizobium/Agrobacterium group</taxon>
        <taxon>Rhizobium</taxon>
    </lineage>
</organism>